<dbReference type="AlphaFoldDB" id="E3LY42"/>
<feature type="domain" description="PAN-3" evidence="2">
    <location>
        <begin position="2"/>
        <end position="132"/>
    </location>
</feature>
<proteinExistence type="predicted"/>
<dbReference type="SUPFAM" id="SSF56436">
    <property type="entry name" value="C-type lectin-like"/>
    <property type="match status" value="1"/>
</dbReference>
<dbReference type="Pfam" id="PF08277">
    <property type="entry name" value="PAN_3"/>
    <property type="match status" value="1"/>
</dbReference>
<dbReference type="HOGENOM" id="CLU_078891_0_0_1"/>
<dbReference type="PANTHER" id="PTHR47629:SF5">
    <property type="entry name" value="C-TYPE LECTIN-RELATED"/>
    <property type="match status" value="1"/>
</dbReference>
<evidence type="ECO:0000313" key="3">
    <source>
        <dbReference type="EMBL" id="EFO84859.1"/>
    </source>
</evidence>
<feature type="signal peptide" evidence="1">
    <location>
        <begin position="1"/>
        <end position="17"/>
    </location>
</feature>
<dbReference type="eggNOG" id="KOG4297">
    <property type="taxonomic scope" value="Eukaryota"/>
</dbReference>
<dbReference type="InParanoid" id="E3LY42"/>
<dbReference type="SMART" id="SM00605">
    <property type="entry name" value="CW"/>
    <property type="match status" value="1"/>
</dbReference>
<dbReference type="STRING" id="31234.E3LY42"/>
<dbReference type="OMA" id="ENCLTIR"/>
<dbReference type="OrthoDB" id="5874563at2759"/>
<evidence type="ECO:0000259" key="2">
    <source>
        <dbReference type="SMART" id="SM00605"/>
    </source>
</evidence>
<name>E3LY42_CAERE</name>
<gene>
    <name evidence="3" type="ORF">CRE_03969</name>
</gene>
<dbReference type="InterPro" id="IPR006583">
    <property type="entry name" value="PAN-3_domain"/>
</dbReference>
<sequence length="289" mass="31727">MFLRVFIFYHLIFEVLSITKIISINGEVESGPVPTSVDSDTDCPTSCYFNSDCMLASLATSGQCSLYLFSALTTGLKIAKSTETTESIVYFKFQVTSSDDTCSPELNNTNLIFASENGYTYKWEYTKEGFSFPRCRDGWKQFDRSSGVSVCMTAVGLGNTNKVNAQSACQKLSGMLIGLETQVEAQWMWDQIKIQKGYEGGNYWLAGERINNPGASGCKTTDFLIKWSDDGMTKGVAITKNTNVSNLSCTDGKYNEDCFNIINVRGVTILNDVLCSSSSANGAICGYKL</sequence>
<reference evidence="3" key="1">
    <citation type="submission" date="2007-07" db="EMBL/GenBank/DDBJ databases">
        <title>PCAP assembly of the Caenorhabditis remanei genome.</title>
        <authorList>
            <consortium name="The Caenorhabditis remanei Sequencing Consortium"/>
            <person name="Wilson R.K."/>
        </authorList>
    </citation>
    <scope>NUCLEOTIDE SEQUENCE [LARGE SCALE GENOMIC DNA]</scope>
    <source>
        <strain evidence="3">PB4641</strain>
    </source>
</reference>
<keyword evidence="1" id="KW-0732">Signal</keyword>
<protein>
    <recommendedName>
        <fullName evidence="2">PAN-3 domain-containing protein</fullName>
    </recommendedName>
</protein>
<organism evidence="4">
    <name type="scientific">Caenorhabditis remanei</name>
    <name type="common">Caenorhabditis vulgaris</name>
    <dbReference type="NCBI Taxonomy" id="31234"/>
    <lineage>
        <taxon>Eukaryota</taxon>
        <taxon>Metazoa</taxon>
        <taxon>Ecdysozoa</taxon>
        <taxon>Nematoda</taxon>
        <taxon>Chromadorea</taxon>
        <taxon>Rhabditida</taxon>
        <taxon>Rhabditina</taxon>
        <taxon>Rhabditomorpha</taxon>
        <taxon>Rhabditoidea</taxon>
        <taxon>Rhabditidae</taxon>
        <taxon>Peloderinae</taxon>
        <taxon>Caenorhabditis</taxon>
    </lineage>
</organism>
<dbReference type="Gene3D" id="3.10.100.10">
    <property type="entry name" value="Mannose-Binding Protein A, subunit A"/>
    <property type="match status" value="1"/>
</dbReference>
<dbReference type="PANTHER" id="PTHR47629">
    <property type="entry name" value="C-TYPE LECTIN-RELATED"/>
    <property type="match status" value="1"/>
</dbReference>
<dbReference type="InterPro" id="IPR016187">
    <property type="entry name" value="CTDL_fold"/>
</dbReference>
<feature type="chain" id="PRO_5003173795" description="PAN-3 domain-containing protein" evidence="1">
    <location>
        <begin position="18"/>
        <end position="289"/>
    </location>
</feature>
<dbReference type="EMBL" id="DS268418">
    <property type="protein sequence ID" value="EFO84859.1"/>
    <property type="molecule type" value="Genomic_DNA"/>
</dbReference>
<keyword evidence="4" id="KW-1185">Reference proteome</keyword>
<evidence type="ECO:0000313" key="4">
    <source>
        <dbReference type="Proteomes" id="UP000008281"/>
    </source>
</evidence>
<accession>E3LY42</accession>
<evidence type="ECO:0000256" key="1">
    <source>
        <dbReference type="SAM" id="SignalP"/>
    </source>
</evidence>
<dbReference type="Proteomes" id="UP000008281">
    <property type="component" value="Unassembled WGS sequence"/>
</dbReference>
<dbReference type="InterPro" id="IPR016186">
    <property type="entry name" value="C-type_lectin-like/link_sf"/>
</dbReference>
<dbReference type="FunCoup" id="E3LY42">
    <property type="interactions" value="555"/>
</dbReference>